<comment type="caution">
    <text evidence="1">The sequence shown here is derived from an EMBL/GenBank/DDBJ whole genome shotgun (WGS) entry which is preliminary data.</text>
</comment>
<gene>
    <name evidence="1" type="ORF">BV22DRAFT_1106377</name>
</gene>
<dbReference type="Proteomes" id="UP000790709">
    <property type="component" value="Unassembled WGS sequence"/>
</dbReference>
<name>A0ACB8BB94_9AGAM</name>
<evidence type="ECO:0000313" key="2">
    <source>
        <dbReference type="Proteomes" id="UP000790709"/>
    </source>
</evidence>
<sequence>MEDRFFQIDSIDTTKLTETVLSFLAKSASESYQRDQMKPTEVVHRLNSGASWDSAKMQVRAKADRYQNRMRRGSNQYARIAVGGASGFSVLGEVDEVHGQAADLATTGNLEGKVVKGITIIGRDDPTAAEARRDLAILHALQGKLKLEGENPWVQRIWLMSADFAWPQVWSAECPAPAVKFNPSRLARPLNPSQITAVEDMLQQTGDSRITIIQGPPGTGKTTVIASYVQTALLGGRSGIWLLAQSNVAVKNIAEKLVAFGIYNWKLLVSQDFFEYWHEHLYTDIRSNIILSKDFPLPGLLRKELSGCPVVLCTLSMLSNHMLQLQGVFRAVPLKTVIVDEASQIEIGDYIPLFTAHTSIRKVCFIGDDKQLPPYGQDNIEELQSIFEVQHLRDQTILLNTQYRMPPQIGDFISQAIYDSKLESNPLHPITTDIMACHFVNISPGAEEASGTSYKNTGECHAILKIAAHLEEHHKNYRIITPYEGNEDDYIIISLVRSGGLGFLSDLRRTNVMLTRCKRGMFICTSKAFMERAGKDSLVGSLLEYYDNEAWMEVSELETIQL</sequence>
<dbReference type="EMBL" id="MU266469">
    <property type="protein sequence ID" value="KAH7922889.1"/>
    <property type="molecule type" value="Genomic_DNA"/>
</dbReference>
<proteinExistence type="predicted"/>
<reference evidence="1" key="1">
    <citation type="journal article" date="2021" name="New Phytol.">
        <title>Evolutionary innovations through gain and loss of genes in the ectomycorrhizal Boletales.</title>
        <authorList>
            <person name="Wu G."/>
            <person name="Miyauchi S."/>
            <person name="Morin E."/>
            <person name="Kuo A."/>
            <person name="Drula E."/>
            <person name="Varga T."/>
            <person name="Kohler A."/>
            <person name="Feng B."/>
            <person name="Cao Y."/>
            <person name="Lipzen A."/>
            <person name="Daum C."/>
            <person name="Hundley H."/>
            <person name="Pangilinan J."/>
            <person name="Johnson J."/>
            <person name="Barry K."/>
            <person name="LaButti K."/>
            <person name="Ng V."/>
            <person name="Ahrendt S."/>
            <person name="Min B."/>
            <person name="Choi I.G."/>
            <person name="Park H."/>
            <person name="Plett J.M."/>
            <person name="Magnuson J."/>
            <person name="Spatafora J.W."/>
            <person name="Nagy L.G."/>
            <person name="Henrissat B."/>
            <person name="Grigoriev I.V."/>
            <person name="Yang Z.L."/>
            <person name="Xu J."/>
            <person name="Martin F.M."/>
        </authorList>
    </citation>
    <scope>NUCLEOTIDE SEQUENCE</scope>
    <source>
        <strain evidence="1">KUC20120723A-06</strain>
    </source>
</reference>
<organism evidence="1 2">
    <name type="scientific">Leucogyrophana mollusca</name>
    <dbReference type="NCBI Taxonomy" id="85980"/>
    <lineage>
        <taxon>Eukaryota</taxon>
        <taxon>Fungi</taxon>
        <taxon>Dikarya</taxon>
        <taxon>Basidiomycota</taxon>
        <taxon>Agaricomycotina</taxon>
        <taxon>Agaricomycetes</taxon>
        <taxon>Agaricomycetidae</taxon>
        <taxon>Boletales</taxon>
        <taxon>Boletales incertae sedis</taxon>
        <taxon>Leucogyrophana</taxon>
    </lineage>
</organism>
<keyword evidence="1" id="KW-0378">Hydrolase</keyword>
<evidence type="ECO:0000313" key="1">
    <source>
        <dbReference type="EMBL" id="KAH7922889.1"/>
    </source>
</evidence>
<accession>A0ACB8BB94</accession>
<protein>
    <submittedName>
        <fullName evidence="1">P-loop containing nucleoside triphosphate hydrolase protein</fullName>
    </submittedName>
</protein>
<keyword evidence="2" id="KW-1185">Reference proteome</keyword>